<proteinExistence type="predicted"/>
<reference evidence="13" key="1">
    <citation type="journal article" date="2023" name="Genome Biol. Evol.">
        <title>Long-read-based Genome Assembly of Drosophila gunungcola Reveals Fewer Chemosensory Genes in Flower-breeding Species.</title>
        <authorList>
            <person name="Negi A."/>
            <person name="Liao B.Y."/>
            <person name="Yeh S.D."/>
        </authorList>
    </citation>
    <scope>NUCLEOTIDE SEQUENCE</scope>
    <source>
        <strain evidence="13">Sukarami</strain>
    </source>
</reference>
<comment type="caution">
    <text evidence="13">The sequence shown here is derived from an EMBL/GenBank/DDBJ whole genome shotgun (WGS) entry which is preliminary data.</text>
</comment>
<evidence type="ECO:0000256" key="11">
    <source>
        <dbReference type="SAM" id="Phobius"/>
    </source>
</evidence>
<keyword evidence="4 9" id="KW-0863">Zinc-finger</keyword>
<feature type="compositionally biased region" description="Basic and acidic residues" evidence="10">
    <location>
        <begin position="983"/>
        <end position="995"/>
    </location>
</feature>
<name>A0A9Q0BRF1_9MUSC</name>
<evidence type="ECO:0000256" key="4">
    <source>
        <dbReference type="ARBA" id="ARBA00022771"/>
    </source>
</evidence>
<evidence type="ECO:0000256" key="8">
    <source>
        <dbReference type="ARBA" id="ARBA00043023"/>
    </source>
</evidence>
<dbReference type="Proteomes" id="UP001059596">
    <property type="component" value="Unassembled WGS sequence"/>
</dbReference>
<feature type="region of interest" description="Disordered" evidence="10">
    <location>
        <begin position="1322"/>
        <end position="1473"/>
    </location>
</feature>
<protein>
    <recommendedName>
        <fullName evidence="7">Zinc finger CCHC domain-containing protein 7</fullName>
    </recommendedName>
    <alternativeName>
        <fullName evidence="8">TRAMP-like complex RNA-binding factor ZCCHC7</fullName>
    </alternativeName>
</protein>
<keyword evidence="11" id="KW-0812">Transmembrane</keyword>
<feature type="region of interest" description="Disordered" evidence="10">
    <location>
        <begin position="962"/>
        <end position="1015"/>
    </location>
</feature>
<dbReference type="GO" id="GO:0071037">
    <property type="term" value="P:nuclear polyadenylation-dependent snRNA catabolic process"/>
    <property type="evidence" value="ECO:0007669"/>
    <property type="project" value="TreeGrafter"/>
</dbReference>
<feature type="compositionally biased region" description="Low complexity" evidence="10">
    <location>
        <begin position="781"/>
        <end position="799"/>
    </location>
</feature>
<keyword evidence="6" id="KW-0539">Nucleus</keyword>
<dbReference type="EMBL" id="JAMKOV010000003">
    <property type="protein sequence ID" value="KAI8041436.1"/>
    <property type="molecule type" value="Genomic_DNA"/>
</dbReference>
<feature type="compositionally biased region" description="Acidic residues" evidence="10">
    <location>
        <begin position="821"/>
        <end position="832"/>
    </location>
</feature>
<feature type="domain" description="CCHC-type" evidence="12">
    <location>
        <begin position="1120"/>
        <end position="1135"/>
    </location>
</feature>
<feature type="compositionally biased region" description="Pro residues" evidence="10">
    <location>
        <begin position="1769"/>
        <end position="1787"/>
    </location>
</feature>
<dbReference type="GO" id="GO:0031499">
    <property type="term" value="C:TRAMP complex"/>
    <property type="evidence" value="ECO:0007669"/>
    <property type="project" value="TreeGrafter"/>
</dbReference>
<evidence type="ECO:0000256" key="1">
    <source>
        <dbReference type="ARBA" id="ARBA00004123"/>
    </source>
</evidence>
<feature type="compositionally biased region" description="Low complexity" evidence="10">
    <location>
        <begin position="390"/>
        <end position="465"/>
    </location>
</feature>
<evidence type="ECO:0000259" key="12">
    <source>
        <dbReference type="PROSITE" id="PS50158"/>
    </source>
</evidence>
<dbReference type="PANTHER" id="PTHR46543:SF1">
    <property type="entry name" value="ZINC FINGER CCHC DOMAIN-CONTAINING PROTEIN 7"/>
    <property type="match status" value="1"/>
</dbReference>
<sequence length="1988" mass="227137">MSDLEEMDSERLNELESILYASIHYSDGTGEQGALDHPAMESTSEQDARSMPPPSQQQQQPNPGQRFVSGTRVINNKNAGLKLKSRYWTEGGGGESERQGKGQVTQAEELQATTNKTIPGLGRCGLQVLHRWLVHLNHCTLALATLDLLCIVSLLHFQFVRHGRDLFFWCEELNQRLVEYLLSGIVLIATVSVLGSCVDAIIFSALVRREMSRHDMPRPYFEERYRRFVFMRLVRHLENALKVQAKQSEMGDKLMTPPENLSEAQQLIREAIDEFRTAVRVLLWPNRSDLLAEAFVLFHISESQLSELALHGYKLNDVEVPDMANAHAVVSSFSSPKDFEKPKNKNPLLTPKKGTPNQSKPAIQSPNQRQNQQHQSPQTKPLPKQQNQTPKLPQNQQTKLPQNQQPKLPQDPQPKQQQNQQAKQQQNQIQKQQQSQKPKQQPNQQPKQQQNQQKKPPVVQKPKPQATSPAKSNQEAYEEERFDQRLLIAIPPNCPPKKQNKQQQNKQQPQNKQQQKKQQQQNKQQQQQPGPGPFGKAKRKLEQMERLAAKKQKSKQAQLNKKQRKQQSALVEFVDLADSSRSSADDDVVHVPLSPTPIIELDESDGEQACTPSQLFHEENAMDATDMKMGLSCVTEPEEVGVVTGNITPSMHSPCCSVMSSDDFIVQKDTSRLLAEREKASDEDLLVLTENALRESIGHDKEVVVVGGTNTSQNQQTDPAADTSSEYEFVPPSRLEQIKQNYRVDEQQFRALDVYESESDLTESGIYSKAKSRATPTIIRSVDSPSGSSSVEEVVEASVQKTKRLRKRSCSTNNHSQSDGNNEDGLNDSDSDDGAHSTGVPGIARGMAVERCKRKIRRISIRRNSDENPKKAARIQTPKLSTSHEASSESASEEQLPSAREIAERLLNQEKGRGKEQVQEANTDARDAVSIGDDADSQAEAEFHDAMTDRLAALFERIDEQARKSQEEEQMDVSGYLSDEEDSRDKTADTTVRSEEDLDASNELEEADPEEHDGDVTMEEPAVQVEHNVAHLTDDSLPTGGQLIGWNEEMCRFYNDSWNGEHFSVHKLQKSMSAHRQEWRLNTADRYPVARPRSHAKCTNCFEMGHVRSKCPRPRKPLVCFLCGTVGHAEPRCPNAICFGCGSKQAIYVQQCNKCSFHSRLVCQLCKMRGHGTDHCPDKWRRYHSTTRSNVELDSRVQYRNKQCSYCAGRHLFENCRQRIGDFRSTNYTSQIVSHQRIYKNRGEPVGYLGDLSSFFAIQTPFNFKWNSPNIPKNCYYARFLIHVNLARTQPVKRKSTTALTEIPAKVYSHDYVPNAQVRAARGEVPTGMAKRSPTKQKKQPDEAATDEVQPEVELEKEQPEEKQPEDEEPEKEQPEEHQPEEEQQDEEQPDEEQPGDEPAEEDPSVSIQREEITTNFQTPQMETAKSKPSVASHELDSDSNYSFSEHFEVPSSTTTEDQEDQSTTQLPLDHPMASLPDVIPLSGSLDDDFEISPQGQGISMCVNASSSQNTAEFIDPDSSEELPDIPSEGKIIMARDQSEYLFSPEGRNFLAAAAKQCQVSVRMDFKDYGYVLVIYGLKRHQEELQVKLLRRNQEVKRKSIEFQSQKPPKRIDVLIRFMRDGINSLNTNLGNAKSHYMRIKELEELNTKNGFKMAEKKRRQLNMILVGQAGLLNGKTHLDQLLVLLRRLLDEFSPDDNATPQMRSEIEDHWRMIFTAYPHPNYDSLLNSYGRLDQKNRLPSLHLDPVLLGFQQKKTQSQPQSPTKRAPSPTPPPPSWQHMAPPPPPKMPKKKQQTGQQQSNQQQQQQQQQQKQQQQRQQNQQQRLQQEQQHQQQRMQQQQQRQQQQQQRLQQQQQQQQQYHQQYQQQNNQQLQKEQQLRRPQLNQMPYNNPQQRSRADLQLHQTLNPECDRLLAEMDQNERGSINKDANKPSMFWSRESLKYLDDLFKMTSNRDTVERLNRVFQRSQRGLLSHNDYRAVIRLHSLLCN</sequence>
<dbReference type="InterPro" id="IPR001878">
    <property type="entry name" value="Znf_CCHC"/>
</dbReference>
<keyword evidence="2" id="KW-0479">Metal-binding</keyword>
<feature type="compositionally biased region" description="Low complexity" evidence="10">
    <location>
        <begin position="1452"/>
        <end position="1466"/>
    </location>
</feature>
<feature type="region of interest" description="Disordered" evidence="10">
    <location>
        <begin position="1754"/>
        <end position="1817"/>
    </location>
</feature>
<feature type="compositionally biased region" description="Acidic residues" evidence="10">
    <location>
        <begin position="1379"/>
        <end position="1404"/>
    </location>
</feature>
<feature type="region of interest" description="Disordered" evidence="10">
    <location>
        <begin position="332"/>
        <end position="567"/>
    </location>
</feature>
<keyword evidence="5" id="KW-0862">Zinc</keyword>
<dbReference type="InterPro" id="IPR036875">
    <property type="entry name" value="Znf_CCHC_sf"/>
</dbReference>
<dbReference type="InterPro" id="IPR051644">
    <property type="entry name" value="TRAMP_AT-DNA-binding"/>
</dbReference>
<dbReference type="PANTHER" id="PTHR46543">
    <property type="entry name" value="ZINC FINGER CCHC DOMAIN-CONTAINING PROTEIN 7"/>
    <property type="match status" value="1"/>
</dbReference>
<feature type="compositionally biased region" description="Low complexity" evidence="10">
    <location>
        <begin position="501"/>
        <end position="529"/>
    </location>
</feature>
<evidence type="ECO:0000256" key="5">
    <source>
        <dbReference type="ARBA" id="ARBA00022833"/>
    </source>
</evidence>
<feature type="transmembrane region" description="Helical" evidence="11">
    <location>
        <begin position="180"/>
        <end position="207"/>
    </location>
</feature>
<feature type="compositionally biased region" description="Low complexity" evidence="10">
    <location>
        <begin position="364"/>
        <end position="378"/>
    </location>
</feature>
<dbReference type="GO" id="GO:0071031">
    <property type="term" value="P:nuclear mRNA surveillance of mRNA 3'-end processing"/>
    <property type="evidence" value="ECO:0007669"/>
    <property type="project" value="TreeGrafter"/>
</dbReference>
<feature type="compositionally biased region" description="Low complexity" evidence="10">
    <location>
        <begin position="1754"/>
        <end position="1768"/>
    </location>
</feature>
<feature type="compositionally biased region" description="Polar residues" evidence="10">
    <location>
        <begin position="1414"/>
        <end position="1424"/>
    </location>
</feature>
<feature type="compositionally biased region" description="Low complexity" evidence="10">
    <location>
        <begin position="1794"/>
        <end position="1817"/>
    </location>
</feature>
<accession>A0A9Q0BRF1</accession>
<evidence type="ECO:0000256" key="2">
    <source>
        <dbReference type="ARBA" id="ARBA00022723"/>
    </source>
</evidence>
<feature type="compositionally biased region" description="Basic and acidic residues" evidence="10">
    <location>
        <begin position="1354"/>
        <end position="1363"/>
    </location>
</feature>
<dbReference type="GO" id="GO:0008270">
    <property type="term" value="F:zinc ion binding"/>
    <property type="evidence" value="ECO:0007669"/>
    <property type="project" value="UniProtKB-KW"/>
</dbReference>
<dbReference type="SMART" id="SM00343">
    <property type="entry name" value="ZnF_C2HC"/>
    <property type="match status" value="3"/>
</dbReference>
<feature type="transmembrane region" description="Helical" evidence="11">
    <location>
        <begin position="139"/>
        <end position="160"/>
    </location>
</feature>
<dbReference type="PROSITE" id="PS50158">
    <property type="entry name" value="ZF_CCHC"/>
    <property type="match status" value="2"/>
</dbReference>
<dbReference type="GO" id="GO:0003723">
    <property type="term" value="F:RNA binding"/>
    <property type="evidence" value="ECO:0007669"/>
    <property type="project" value="TreeGrafter"/>
</dbReference>
<feature type="compositionally biased region" description="Acidic residues" evidence="10">
    <location>
        <begin position="1344"/>
        <end position="1353"/>
    </location>
</feature>
<feature type="region of interest" description="Disordered" evidence="10">
    <location>
        <begin position="779"/>
        <end position="898"/>
    </location>
</feature>
<dbReference type="GO" id="GO:0071035">
    <property type="term" value="P:nuclear polyadenylation-dependent rRNA catabolic process"/>
    <property type="evidence" value="ECO:0007669"/>
    <property type="project" value="TreeGrafter"/>
</dbReference>
<evidence type="ECO:0000256" key="6">
    <source>
        <dbReference type="ARBA" id="ARBA00023242"/>
    </source>
</evidence>
<dbReference type="Pfam" id="PF15883">
    <property type="entry name" value="DUF4736"/>
    <property type="match status" value="1"/>
</dbReference>
<evidence type="ECO:0000313" key="14">
    <source>
        <dbReference type="Proteomes" id="UP001059596"/>
    </source>
</evidence>
<keyword evidence="11" id="KW-0472">Membrane</keyword>
<feature type="compositionally biased region" description="Polar residues" evidence="10">
    <location>
        <begin position="466"/>
        <end position="475"/>
    </location>
</feature>
<keyword evidence="14" id="KW-1185">Reference proteome</keyword>
<organism evidence="13 14">
    <name type="scientific">Drosophila gunungcola</name>
    <name type="common">fruit fly</name>
    <dbReference type="NCBI Taxonomy" id="103775"/>
    <lineage>
        <taxon>Eukaryota</taxon>
        <taxon>Metazoa</taxon>
        <taxon>Ecdysozoa</taxon>
        <taxon>Arthropoda</taxon>
        <taxon>Hexapoda</taxon>
        <taxon>Insecta</taxon>
        <taxon>Pterygota</taxon>
        <taxon>Neoptera</taxon>
        <taxon>Endopterygota</taxon>
        <taxon>Diptera</taxon>
        <taxon>Brachycera</taxon>
        <taxon>Muscomorpha</taxon>
        <taxon>Ephydroidea</taxon>
        <taxon>Drosophilidae</taxon>
        <taxon>Drosophila</taxon>
        <taxon>Sophophora</taxon>
    </lineage>
</organism>
<feature type="compositionally biased region" description="Basic residues" evidence="10">
    <location>
        <begin position="852"/>
        <end position="861"/>
    </location>
</feature>
<evidence type="ECO:0000256" key="10">
    <source>
        <dbReference type="SAM" id="MobiDB-lite"/>
    </source>
</evidence>
<dbReference type="SUPFAM" id="SSF57756">
    <property type="entry name" value="Retrovirus zinc finger-like domains"/>
    <property type="match status" value="1"/>
</dbReference>
<keyword evidence="3" id="KW-0677">Repeat</keyword>
<evidence type="ECO:0000313" key="13">
    <source>
        <dbReference type="EMBL" id="KAI8041436.1"/>
    </source>
</evidence>
<dbReference type="InterPro" id="IPR031754">
    <property type="entry name" value="DUF4736"/>
</dbReference>
<comment type="subcellular location">
    <subcellularLocation>
        <location evidence="1">Nucleus</location>
    </subcellularLocation>
</comment>
<evidence type="ECO:0000256" key="7">
    <source>
        <dbReference type="ARBA" id="ARBA00041190"/>
    </source>
</evidence>
<feature type="compositionally biased region" description="Acidic residues" evidence="10">
    <location>
        <begin position="996"/>
        <end position="1015"/>
    </location>
</feature>
<gene>
    <name evidence="13" type="ORF">M5D96_005695</name>
</gene>
<dbReference type="Gene3D" id="4.10.60.10">
    <property type="entry name" value="Zinc finger, CCHC-type"/>
    <property type="match status" value="2"/>
</dbReference>
<dbReference type="GO" id="GO:0071036">
    <property type="term" value="P:nuclear polyadenylation-dependent snoRNA catabolic process"/>
    <property type="evidence" value="ECO:0007669"/>
    <property type="project" value="TreeGrafter"/>
</dbReference>
<evidence type="ECO:0000256" key="9">
    <source>
        <dbReference type="PROSITE-ProRule" id="PRU00047"/>
    </source>
</evidence>
<evidence type="ECO:0000256" key="3">
    <source>
        <dbReference type="ARBA" id="ARBA00022737"/>
    </source>
</evidence>
<dbReference type="GO" id="GO:0071039">
    <property type="term" value="P:nuclear polyadenylation-dependent CUT catabolic process"/>
    <property type="evidence" value="ECO:0007669"/>
    <property type="project" value="TreeGrafter"/>
</dbReference>
<keyword evidence="11" id="KW-1133">Transmembrane helix</keyword>
<dbReference type="GO" id="GO:0071038">
    <property type="term" value="P:TRAMP-dependent tRNA surveillance pathway"/>
    <property type="evidence" value="ECO:0007669"/>
    <property type="project" value="TreeGrafter"/>
</dbReference>
<feature type="domain" description="CCHC-type" evidence="12">
    <location>
        <begin position="1097"/>
        <end position="1113"/>
    </location>
</feature>
<feature type="region of interest" description="Disordered" evidence="10">
    <location>
        <begin position="27"/>
        <end position="71"/>
    </location>
</feature>
<feature type="compositionally biased region" description="Low complexity" evidence="10">
    <location>
        <begin position="56"/>
        <end position="65"/>
    </location>
</feature>
<feature type="compositionally biased region" description="Polar residues" evidence="10">
    <location>
        <begin position="810"/>
        <end position="820"/>
    </location>
</feature>